<organism evidence="1 2">
    <name type="scientific">Moorena producens 3L</name>
    <dbReference type="NCBI Taxonomy" id="489825"/>
    <lineage>
        <taxon>Bacteria</taxon>
        <taxon>Bacillati</taxon>
        <taxon>Cyanobacteriota</taxon>
        <taxon>Cyanophyceae</taxon>
        <taxon>Coleofasciculales</taxon>
        <taxon>Coleofasciculaceae</taxon>
        <taxon>Moorena</taxon>
    </lineage>
</organism>
<dbReference type="HOGENOM" id="CLU_3101008_0_0_3"/>
<evidence type="ECO:0000313" key="2">
    <source>
        <dbReference type="Proteomes" id="UP000003959"/>
    </source>
</evidence>
<gene>
    <name evidence="1" type="ORF">LYNGBM3L_73300</name>
</gene>
<name>F4Y417_9CYAN</name>
<reference evidence="2" key="1">
    <citation type="journal article" date="2011" name="Proc. Natl. Acad. Sci. U.S.A.">
        <title>Genomic insights into the physiology and ecology of the marine filamentous cyanobacterium Lyngbya majuscula.</title>
        <authorList>
            <person name="Jones A.C."/>
            <person name="Monroe E.A."/>
            <person name="Podell S."/>
            <person name="Hess W.R."/>
            <person name="Klages S."/>
            <person name="Esquenazi E."/>
            <person name="Niessen S."/>
            <person name="Hoover H."/>
            <person name="Rothmann M."/>
            <person name="Lasken R.S."/>
            <person name="Yates J.R.III."/>
            <person name="Reinhardt R."/>
            <person name="Kube M."/>
            <person name="Burkart M.D."/>
            <person name="Allen E.E."/>
            <person name="Dorrestein P.C."/>
            <person name="Gerwick W.H."/>
            <person name="Gerwick L."/>
        </authorList>
    </citation>
    <scope>NUCLEOTIDE SEQUENCE [LARGE SCALE GENOMIC DNA]</scope>
    <source>
        <strain evidence="2">3L</strain>
    </source>
</reference>
<evidence type="ECO:0000313" key="1">
    <source>
        <dbReference type="EMBL" id="EGJ28513.1"/>
    </source>
</evidence>
<proteinExistence type="predicted"/>
<protein>
    <submittedName>
        <fullName evidence="1">Uncharacterized protein</fullName>
    </submittedName>
</protein>
<dbReference type="EMBL" id="GL890974">
    <property type="protein sequence ID" value="EGJ28513.1"/>
    <property type="molecule type" value="Genomic_DNA"/>
</dbReference>
<dbReference type="Proteomes" id="UP000003959">
    <property type="component" value="Unassembled WGS sequence"/>
</dbReference>
<accession>F4Y417</accession>
<keyword evidence="2" id="KW-1185">Reference proteome</keyword>
<dbReference type="AlphaFoldDB" id="F4Y417"/>
<sequence length="51" mass="5769">MAIPLKGIDQKYKNTQELRKCPLNPPILGYFDIITPKIGGRGAKPTKLRKF</sequence>